<accession>A0A6C0FAN6</accession>
<proteinExistence type="predicted"/>
<dbReference type="EMBL" id="MN738829">
    <property type="protein sequence ID" value="QHT38272.1"/>
    <property type="molecule type" value="Genomic_DNA"/>
</dbReference>
<name>A0A6C0FAN6_9ZZZZ</name>
<sequence length="234" mass="27648">MTESSWIIKLKKPELLAIAKMRKLKKYSKLKKQQLAELLIYDYSATKIQQLKKNGNCPFTLEAAEKPFYKRTTINNKIRHVQFYNLEPLVFFIDISSAKNPSCPVTRIPFSHKELREIRILQKINGIQKRTRENAVFNPSIEQYRSILDAFVGEITNLIAEYHDNNLPYRAIVGYVQDTYIPNIHRNYVALRRISSDSASEFHQRTENTILQEPQNQLRDYFLFFFRTLNDIQI</sequence>
<organism evidence="1">
    <name type="scientific">viral metagenome</name>
    <dbReference type="NCBI Taxonomy" id="1070528"/>
    <lineage>
        <taxon>unclassified sequences</taxon>
        <taxon>metagenomes</taxon>
        <taxon>organismal metagenomes</taxon>
    </lineage>
</organism>
<dbReference type="AlphaFoldDB" id="A0A6C0FAN6"/>
<evidence type="ECO:0000313" key="1">
    <source>
        <dbReference type="EMBL" id="QHT38272.1"/>
    </source>
</evidence>
<protein>
    <submittedName>
        <fullName evidence="1">Uncharacterized protein</fullName>
    </submittedName>
</protein>
<reference evidence="1" key="1">
    <citation type="journal article" date="2020" name="Nature">
        <title>Giant virus diversity and host interactions through global metagenomics.</title>
        <authorList>
            <person name="Schulz F."/>
            <person name="Roux S."/>
            <person name="Paez-Espino D."/>
            <person name="Jungbluth S."/>
            <person name="Walsh D.A."/>
            <person name="Denef V.J."/>
            <person name="McMahon K.D."/>
            <person name="Konstantinidis K.T."/>
            <person name="Eloe-Fadrosh E.A."/>
            <person name="Kyrpides N.C."/>
            <person name="Woyke T."/>
        </authorList>
    </citation>
    <scope>NUCLEOTIDE SEQUENCE</scope>
    <source>
        <strain evidence="1">GVMAG-S-ERX556101-89</strain>
    </source>
</reference>